<protein>
    <submittedName>
        <fullName evidence="2">Lysophospholipase L1</fullName>
    </submittedName>
</protein>
<dbReference type="Gene3D" id="3.40.50.1110">
    <property type="entry name" value="SGNH hydrolase"/>
    <property type="match status" value="1"/>
</dbReference>
<dbReference type="Pfam" id="PF13472">
    <property type="entry name" value="Lipase_GDSL_2"/>
    <property type="match status" value="1"/>
</dbReference>
<dbReference type="InterPro" id="IPR036514">
    <property type="entry name" value="SGNH_hydro_sf"/>
</dbReference>
<proteinExistence type="predicted"/>
<gene>
    <name evidence="2" type="ORF">SAMN05444007_10498</name>
</gene>
<dbReference type="SUPFAM" id="SSF52266">
    <property type="entry name" value="SGNH hydrolase"/>
    <property type="match status" value="1"/>
</dbReference>
<accession>A0A1H6XWR4</accession>
<dbReference type="STRING" id="1227549.SAMN05444007_10498"/>
<organism evidence="2 3">
    <name type="scientific">Cribrihabitans marinus</name>
    <dbReference type="NCBI Taxonomy" id="1227549"/>
    <lineage>
        <taxon>Bacteria</taxon>
        <taxon>Pseudomonadati</taxon>
        <taxon>Pseudomonadota</taxon>
        <taxon>Alphaproteobacteria</taxon>
        <taxon>Rhodobacterales</taxon>
        <taxon>Paracoccaceae</taxon>
        <taxon>Cribrihabitans</taxon>
    </lineage>
</organism>
<dbReference type="AlphaFoldDB" id="A0A1H6XWR4"/>
<dbReference type="OrthoDB" id="9804395at2"/>
<feature type="domain" description="SGNH hydrolase-type esterase" evidence="1">
    <location>
        <begin position="52"/>
        <end position="221"/>
    </location>
</feature>
<dbReference type="GO" id="GO:0016788">
    <property type="term" value="F:hydrolase activity, acting on ester bonds"/>
    <property type="evidence" value="ECO:0007669"/>
    <property type="project" value="UniProtKB-ARBA"/>
</dbReference>
<name>A0A1H6XWR4_9RHOB</name>
<dbReference type="EMBL" id="FNYD01000004">
    <property type="protein sequence ID" value="SEJ29332.1"/>
    <property type="molecule type" value="Genomic_DNA"/>
</dbReference>
<dbReference type="InterPro" id="IPR013830">
    <property type="entry name" value="SGNH_hydro"/>
</dbReference>
<evidence type="ECO:0000259" key="1">
    <source>
        <dbReference type="Pfam" id="PF13472"/>
    </source>
</evidence>
<keyword evidence="3" id="KW-1185">Reference proteome</keyword>
<sequence>MTGLDRVLRLPLAPVLITQGLMVRARALRLPEPDGPRSGRCGAGPPLRLLVAGDSSAAGVGAPHQDAALAARIAAMLAQDFEVDWRLEATTGHTTEQALARLRQMDGPFDVAVTALGVNDTARLTSPRRFARHQRMLMDRLTEGLGVRLVIATAVPPMQHFPALPQPLAWVLGAHAGRLDRVLANLAQTRPEVQHLVPPLPHDPGFAAEDGYHPNPAAYDIWAQAAAQMIRASWPAAHRR</sequence>
<evidence type="ECO:0000313" key="2">
    <source>
        <dbReference type="EMBL" id="SEJ29332.1"/>
    </source>
</evidence>
<reference evidence="2 3" key="1">
    <citation type="submission" date="2016-10" db="EMBL/GenBank/DDBJ databases">
        <authorList>
            <person name="de Groot N.N."/>
        </authorList>
    </citation>
    <scope>NUCLEOTIDE SEQUENCE [LARGE SCALE GENOMIC DNA]</scope>
    <source>
        <strain evidence="2 3">DSM 29340</strain>
    </source>
</reference>
<evidence type="ECO:0000313" key="3">
    <source>
        <dbReference type="Proteomes" id="UP000199379"/>
    </source>
</evidence>
<dbReference type="CDD" id="cd01836">
    <property type="entry name" value="FeeA_FeeB_like"/>
    <property type="match status" value="1"/>
</dbReference>
<dbReference type="Proteomes" id="UP000199379">
    <property type="component" value="Unassembled WGS sequence"/>
</dbReference>
<dbReference type="RefSeq" id="WP_092364646.1">
    <property type="nucleotide sequence ID" value="NZ_BMGV01000004.1"/>
</dbReference>